<reference evidence="3 4" key="1">
    <citation type="submission" date="2015-06" db="EMBL/GenBank/DDBJ databases">
        <title>Draft Genome Sequence of Parabacteroides goldsteinii with Putative Novel Metallo-Beta-Lactamases Isolated from a Blood Culture from a Human Patient.</title>
        <authorList>
            <person name="Krogh T.J."/>
            <person name="Agergaard C.N."/>
            <person name="Moller-Jensen J."/>
            <person name="Justesen U.S."/>
        </authorList>
    </citation>
    <scope>NUCLEOTIDE SEQUENCE [LARGE SCALE GENOMIC DNA]</scope>
    <source>
        <strain evidence="3 4">910340</strain>
    </source>
</reference>
<dbReference type="RefSeq" id="WP_048315174.1">
    <property type="nucleotide sequence ID" value="NZ_LFJV01000025.1"/>
</dbReference>
<evidence type="ECO:0000313" key="4">
    <source>
        <dbReference type="Proteomes" id="UP000036166"/>
    </source>
</evidence>
<evidence type="ECO:0000256" key="1">
    <source>
        <dbReference type="SAM" id="SignalP"/>
    </source>
</evidence>
<dbReference type="NCBIfam" id="TIGR04183">
    <property type="entry name" value="Por_Secre_tail"/>
    <property type="match status" value="1"/>
</dbReference>
<name>A0A0J6CP89_9BACT</name>
<feature type="signal peptide" evidence="1">
    <location>
        <begin position="1"/>
        <end position="31"/>
    </location>
</feature>
<evidence type="ECO:0000313" key="3">
    <source>
        <dbReference type="EMBL" id="KMM33969.1"/>
    </source>
</evidence>
<dbReference type="PATRIC" id="fig|328812.4.peg.2383"/>
<keyword evidence="1" id="KW-0732">Signal</keyword>
<feature type="chain" id="PRO_5005269044" description="MBG domain-containing protein" evidence="1">
    <location>
        <begin position="32"/>
        <end position="1241"/>
    </location>
</feature>
<dbReference type="InterPro" id="IPR026444">
    <property type="entry name" value="Secre_tail"/>
</dbReference>
<sequence>MIKNIKSIITSGKQLMLLSLILVSGGSVVHAQEATVVPDTVYVSFTNSGALPSMVYGTAFEDYMAVSTFNETSLKCMWAPAGNTGSHRLMENYQNKFKSGKSFKDIMKFSATPTVKDGVKLQLVETALQDALDCYQSVTELYGSPVVYKLSKEATATLERTIPVTRAELTITPHDTVRFYGDPNPVYSLADFTIEGLAAGDDDAAIFAGENELAVTFGGDVNTAAGQEVYVTLAAGTVDNYSWKQKQAKMAIKKALLSLALPDSSRLYDDKNIAKIKGEELLVTSGTLKNDQTLSDLFFSDELNVIHTAVSAGLGKVKSDVGTYSYQLATQADTAKVNWRLANYDVQAIAPANYVVEKDTITVTVFPSDAQVEIEGKKVSVMQKVYGEKNPDGYFWLTKRKESAGSSSPSYTFTTAAPVAKDYISAENEADKGFTVAPVVSYLDYEGNAVTEKTDVNLKREKPNQIEDSLYVAKVGNADKISSKNYAFKVVDGTLKINQRPLDFQKVVVDRIYGETKQDTTWTFEANNAEKQRGLASFDAAYQISTNKKAFELIDVMPQLVIKKQAADSTLCAGSYIDTLQIKLVTVDNTVTPKFKAMDRNYSLKYSLLTDNAKTNDSIRLEVAKADLKIKLGTIQRTFGAAVPDFNDVEIQKEFITYTGFKLDESAKNLDLVATVAEGNRIKNLEIADQPSVLPVGIYELTGIRDINKENTNYAITIEGKALYQVIPDNSLVLEWNPLTVDLIVGDKIKLDAKVKKDQNIIAEGAQIDFVSSDPAKIQIEKVGDYCYLSAKTLTDNEGVTITASYHGLAGYEEVTKTVAYKVIRLKNEADYNVVLGDMSFVYDGKAKEADVKITDLEGLKEYPHYVLYNGDTDLPVKAGIYNVSIYLEEGKGNSNLFIRKETMQIKAGEVTVTPKDVSLVYGTAVPESFEYTVNGFIGNDSFKAGKEPKVKVAGEITGVGEYTLYVEGGDPGDNYVLVTKTGILTVTKSGLTIKADTIRSVYGEEIPEFTFTVTDPDGKKVDPETLNDIYTIKTEVEPEDAGEYDLLIDCVGVGEGDYDVVMIPAKLYIEKADAGLIWDIDGTTMAGGDSILLTAEAVSPATIAYTMQYDTVASVKAVEEGAWITGKHQGVTKLYISIPEEKNYLAANDSVTFNVTSTVANESIALQNVGLYPTFVENETSVTSDSPVVMIRVFDASGRLVKSIEKPESLINLSELSKGYHLVQIVLESGEVKTVRIMKK</sequence>
<comment type="caution">
    <text evidence="3">The sequence shown here is derived from an EMBL/GenBank/DDBJ whole genome shotgun (WGS) entry which is preliminary data.</text>
</comment>
<gene>
    <name evidence="3" type="ORF">ACM15_09090</name>
</gene>
<dbReference type="Pfam" id="PF18676">
    <property type="entry name" value="MBG_2"/>
    <property type="match status" value="1"/>
</dbReference>
<accession>A0A0J6CP89</accession>
<feature type="domain" description="MBG" evidence="2">
    <location>
        <begin position="911"/>
        <end position="986"/>
    </location>
</feature>
<dbReference type="EMBL" id="LFJV01000025">
    <property type="protein sequence ID" value="KMM33969.1"/>
    <property type="molecule type" value="Genomic_DNA"/>
</dbReference>
<evidence type="ECO:0000259" key="2">
    <source>
        <dbReference type="Pfam" id="PF18676"/>
    </source>
</evidence>
<dbReference type="AlphaFoldDB" id="A0A0J6CP89"/>
<dbReference type="Proteomes" id="UP000036166">
    <property type="component" value="Unassembled WGS sequence"/>
</dbReference>
<dbReference type="InterPro" id="IPR041286">
    <property type="entry name" value="MBG_2"/>
</dbReference>
<organism evidence="3 4">
    <name type="scientific">Parabacteroides goldsteinii</name>
    <dbReference type="NCBI Taxonomy" id="328812"/>
    <lineage>
        <taxon>Bacteria</taxon>
        <taxon>Pseudomonadati</taxon>
        <taxon>Bacteroidota</taxon>
        <taxon>Bacteroidia</taxon>
        <taxon>Bacteroidales</taxon>
        <taxon>Tannerellaceae</taxon>
        <taxon>Parabacteroides</taxon>
    </lineage>
</organism>
<protein>
    <recommendedName>
        <fullName evidence="2">MBG domain-containing protein</fullName>
    </recommendedName>
</protein>
<proteinExistence type="predicted"/>